<name>A0ABS6HN77_MYCGD</name>
<protein>
    <submittedName>
        <fullName evidence="2">Helix-turn-helix domain-containing protein</fullName>
    </submittedName>
</protein>
<dbReference type="InterPro" id="IPR009061">
    <property type="entry name" value="DNA-bd_dom_put_sf"/>
</dbReference>
<dbReference type="SUPFAM" id="SSF46955">
    <property type="entry name" value="Putative DNA-binding domain"/>
    <property type="match status" value="1"/>
</dbReference>
<dbReference type="Pfam" id="PF12728">
    <property type="entry name" value="HTH_17"/>
    <property type="match status" value="1"/>
</dbReference>
<sequence length="68" mass="7560">MTERRWATEQEAADYARVSGNTLRRWRAQGRLTGYKVGRTVRYDLGEIDAMLTGAATAETPANNDGGR</sequence>
<gene>
    <name evidence="2" type="ORF">KL859_14880</name>
</gene>
<organism evidence="2 3">
    <name type="scientific">Mycolicibacterium goodii</name>
    <name type="common">Mycobacterium goodii</name>
    <dbReference type="NCBI Taxonomy" id="134601"/>
    <lineage>
        <taxon>Bacteria</taxon>
        <taxon>Bacillati</taxon>
        <taxon>Actinomycetota</taxon>
        <taxon>Actinomycetes</taxon>
        <taxon>Mycobacteriales</taxon>
        <taxon>Mycobacteriaceae</taxon>
        <taxon>Mycolicibacterium</taxon>
    </lineage>
</organism>
<reference evidence="2 3" key="1">
    <citation type="submission" date="2021-05" db="EMBL/GenBank/DDBJ databases">
        <title>Draft Genome Sequences of Clinical Respiratory Isolates of Mycobacterium goodii Recovered in Ireland.</title>
        <authorList>
            <person name="Flanagan P.R."/>
            <person name="Mok S."/>
            <person name="Roycroft E."/>
            <person name="Rogers T.R."/>
            <person name="Fitzgibbon M."/>
        </authorList>
    </citation>
    <scope>NUCLEOTIDE SEQUENCE [LARGE SCALE GENOMIC DNA]</scope>
    <source>
        <strain evidence="2 3">14IE55</strain>
    </source>
</reference>
<dbReference type="InterPro" id="IPR041657">
    <property type="entry name" value="HTH_17"/>
</dbReference>
<proteinExistence type="predicted"/>
<comment type="caution">
    <text evidence="2">The sequence shown here is derived from an EMBL/GenBank/DDBJ whole genome shotgun (WGS) entry which is preliminary data.</text>
</comment>
<dbReference type="EMBL" id="JAHBOM010000010">
    <property type="protein sequence ID" value="MBU8824147.1"/>
    <property type="molecule type" value="Genomic_DNA"/>
</dbReference>
<feature type="domain" description="Helix-turn-helix" evidence="1">
    <location>
        <begin position="10"/>
        <end position="53"/>
    </location>
</feature>
<dbReference type="RefSeq" id="WP_214394996.1">
    <property type="nucleotide sequence ID" value="NZ_JAHBOL010000014.1"/>
</dbReference>
<dbReference type="Proteomes" id="UP000696413">
    <property type="component" value="Unassembled WGS sequence"/>
</dbReference>
<keyword evidence="3" id="KW-1185">Reference proteome</keyword>
<dbReference type="InterPro" id="IPR010093">
    <property type="entry name" value="SinI_DNA-bd"/>
</dbReference>
<evidence type="ECO:0000313" key="2">
    <source>
        <dbReference type="EMBL" id="MBU8824147.1"/>
    </source>
</evidence>
<evidence type="ECO:0000313" key="3">
    <source>
        <dbReference type="Proteomes" id="UP000696413"/>
    </source>
</evidence>
<accession>A0ABS6HN77</accession>
<evidence type="ECO:0000259" key="1">
    <source>
        <dbReference type="Pfam" id="PF12728"/>
    </source>
</evidence>
<dbReference type="NCBIfam" id="TIGR01764">
    <property type="entry name" value="excise"/>
    <property type="match status" value="1"/>
</dbReference>